<keyword evidence="3 5" id="KW-0472">Membrane</keyword>
<dbReference type="InterPro" id="IPR014284">
    <property type="entry name" value="RNA_pol_sigma-70_dom"/>
</dbReference>
<dbReference type="SUPFAM" id="SSF88946">
    <property type="entry name" value="Sigma2 domain of RNA polymerase sigma factors"/>
    <property type="match status" value="1"/>
</dbReference>
<keyword evidence="10" id="KW-1185">Reference proteome</keyword>
<dbReference type="InterPro" id="IPR036388">
    <property type="entry name" value="WH-like_DNA-bd_sf"/>
</dbReference>
<organism evidence="9 10">
    <name type="scientific">Gemmata palustris</name>
    <dbReference type="NCBI Taxonomy" id="2822762"/>
    <lineage>
        <taxon>Bacteria</taxon>
        <taxon>Pseudomonadati</taxon>
        <taxon>Planctomycetota</taxon>
        <taxon>Planctomycetia</taxon>
        <taxon>Gemmatales</taxon>
        <taxon>Gemmataceae</taxon>
        <taxon>Gemmata</taxon>
    </lineage>
</organism>
<dbReference type="RefSeq" id="WP_210652794.1">
    <property type="nucleotide sequence ID" value="NZ_JAGKQQ010000001.1"/>
</dbReference>
<evidence type="ECO:0000259" key="7">
    <source>
        <dbReference type="Pfam" id="PF04542"/>
    </source>
</evidence>
<evidence type="ECO:0000256" key="3">
    <source>
        <dbReference type="ARBA" id="ARBA00023136"/>
    </source>
</evidence>
<keyword evidence="5" id="KW-0812">Transmembrane</keyword>
<keyword evidence="2" id="KW-0732">Signal</keyword>
<proteinExistence type="predicted"/>
<feature type="compositionally biased region" description="Basic and acidic residues" evidence="4">
    <location>
        <begin position="745"/>
        <end position="757"/>
    </location>
</feature>
<evidence type="ECO:0000313" key="10">
    <source>
        <dbReference type="Proteomes" id="UP000676565"/>
    </source>
</evidence>
<comment type="caution">
    <text evidence="9">The sequence shown here is derived from an EMBL/GenBank/DDBJ whole genome shotgun (WGS) entry which is preliminary data.</text>
</comment>
<dbReference type="Pfam" id="PF04542">
    <property type="entry name" value="Sigma70_r2"/>
    <property type="match status" value="1"/>
</dbReference>
<dbReference type="Proteomes" id="UP000676565">
    <property type="component" value="Unassembled WGS sequence"/>
</dbReference>
<keyword evidence="5" id="KW-1133">Transmembrane helix</keyword>
<dbReference type="InterPro" id="IPR038591">
    <property type="entry name" value="NolW-like_sf"/>
</dbReference>
<protein>
    <submittedName>
        <fullName evidence="9">Sigma-70 family RNA polymerase sigma factor</fullName>
    </submittedName>
</protein>
<sequence length="928" mass="100597">MNTVVQILDTIAEEAARGDRTDGQLLDLFVRLRDERAFAAVVRRHGPMVLGVCRRVLGNATDADDAFQAAFLVLARRATTIDTQRPLAQWLHGVAYNTARKLRQSNARRAARVRPLAEITEPPAPSPDEHNELLAVLDDELSRLPERYRALIVLCDLEGHTRKEVAHRLACPEGTVAGRLARARELLAARLTARVGTPAAGVLLAALTDRIASATLPATVTNTVRAVAIDNLVRATANGLISRRAADTTEGVLRAMFLKNVRAVASVIVCCGLVLASAVGLFHFTNASAQPAPEPKSPLELLGLKEAEKPAAVTSGPKALTVVPLRVLDSGEAAATLTKLFDARTTTITPLPEDKALLVFADAKTTSQIESVLVKLGEPATKKPSVFRLDKKADCAETAKTLAEAFGKSRVTIVPVPGDHVLLVYATEKDTQTVQKLLAKVLAGEPAESTTRVLRLRNRKAEEVTPVIQTLIAPRRLQVVALPAQNQLILVGPPDEIETATRIVDEMEKLIVKQEAKPTPPGTDPQFGAEGLDPFHTKPGVDPHMVLPSAKTFTFNVKDAPWDEVLDTYSKLSGLSLVTTVKPTGKFTCTPGNRTFSLTEITDFINEGMMQQKMILVRGKLTFFIHPADEKLDAKMIHQIELKDLGSYGRTELVQVAIPLRVLDAADVKDELRKLLSPFGEIVFARGNRIVVCDTAGNVARIVKTLEDIEKAAPNPKPNPVTPPGGFDPRKPAGGPTAPGFDPRFGNDRTARPDTDPHMVLPEVKALTLNFKNAPWAEVLDAYATVTGLKANVSSKPTGTFTFAPPKVDQRFTIAEITDILNEALIPKGFLVIRSEKSFTLILADEKVDPLLVRAVSGAELETSGKTELVRVEVLIEWDVDDKLVADLKQILGQFGRITLLKDRLVVQGIASHVTKMLSALPQVKSKK</sequence>
<dbReference type="InterPro" id="IPR050810">
    <property type="entry name" value="Bact_Secretion_Sys_Channel"/>
</dbReference>
<dbReference type="InterPro" id="IPR005644">
    <property type="entry name" value="NolW-like"/>
</dbReference>
<evidence type="ECO:0000256" key="5">
    <source>
        <dbReference type="SAM" id="Phobius"/>
    </source>
</evidence>
<feature type="domain" description="NolW-like" evidence="6">
    <location>
        <begin position="451"/>
        <end position="508"/>
    </location>
</feature>
<dbReference type="CDD" id="cd06171">
    <property type="entry name" value="Sigma70_r4"/>
    <property type="match status" value="1"/>
</dbReference>
<dbReference type="InterPro" id="IPR007627">
    <property type="entry name" value="RNA_pol_sigma70_r2"/>
</dbReference>
<dbReference type="InterPro" id="IPR013249">
    <property type="entry name" value="RNA_pol_sigma70_r4_t2"/>
</dbReference>
<reference evidence="9 10" key="1">
    <citation type="submission" date="2021-04" db="EMBL/GenBank/DDBJ databases">
        <authorList>
            <person name="Ivanova A."/>
        </authorList>
    </citation>
    <scope>NUCLEOTIDE SEQUENCE [LARGE SCALE GENOMIC DNA]</scope>
    <source>
        <strain evidence="9 10">G18</strain>
    </source>
</reference>
<accession>A0ABS5BLX3</accession>
<evidence type="ECO:0000256" key="1">
    <source>
        <dbReference type="ARBA" id="ARBA00004370"/>
    </source>
</evidence>
<evidence type="ECO:0000259" key="6">
    <source>
        <dbReference type="Pfam" id="PF03958"/>
    </source>
</evidence>
<gene>
    <name evidence="9" type="ORF">J8F10_05180</name>
</gene>
<dbReference type="Pfam" id="PF08281">
    <property type="entry name" value="Sigma70_r4_2"/>
    <property type="match status" value="1"/>
</dbReference>
<dbReference type="Pfam" id="PF03958">
    <property type="entry name" value="Secretin_N"/>
    <property type="match status" value="1"/>
</dbReference>
<dbReference type="InterPro" id="IPR013325">
    <property type="entry name" value="RNA_pol_sigma_r2"/>
</dbReference>
<feature type="domain" description="RNA polymerase sigma-70 region 2" evidence="7">
    <location>
        <begin position="42"/>
        <end position="108"/>
    </location>
</feature>
<feature type="region of interest" description="Disordered" evidence="4">
    <location>
        <begin position="711"/>
        <end position="757"/>
    </location>
</feature>
<feature type="domain" description="RNA polymerase sigma factor 70 region 4 type 2" evidence="8">
    <location>
        <begin position="137"/>
        <end position="187"/>
    </location>
</feature>
<dbReference type="Gene3D" id="3.30.1370.120">
    <property type="match status" value="2"/>
</dbReference>
<evidence type="ECO:0000259" key="8">
    <source>
        <dbReference type="Pfam" id="PF08281"/>
    </source>
</evidence>
<evidence type="ECO:0000256" key="2">
    <source>
        <dbReference type="ARBA" id="ARBA00022729"/>
    </source>
</evidence>
<dbReference type="PANTHER" id="PTHR30332:SF24">
    <property type="entry name" value="SECRETIN GSPD-RELATED"/>
    <property type="match status" value="1"/>
</dbReference>
<evidence type="ECO:0000256" key="4">
    <source>
        <dbReference type="SAM" id="MobiDB-lite"/>
    </source>
</evidence>
<feature type="transmembrane region" description="Helical" evidence="5">
    <location>
        <begin position="263"/>
        <end position="284"/>
    </location>
</feature>
<comment type="subcellular location">
    <subcellularLocation>
        <location evidence="1">Membrane</location>
    </subcellularLocation>
</comment>
<dbReference type="PANTHER" id="PTHR30332">
    <property type="entry name" value="PROBABLE GENERAL SECRETION PATHWAY PROTEIN D"/>
    <property type="match status" value="1"/>
</dbReference>
<dbReference type="NCBIfam" id="TIGR02937">
    <property type="entry name" value="sigma70-ECF"/>
    <property type="match status" value="1"/>
</dbReference>
<dbReference type="InterPro" id="IPR013324">
    <property type="entry name" value="RNA_pol_sigma_r3/r4-like"/>
</dbReference>
<dbReference type="SUPFAM" id="SSF88659">
    <property type="entry name" value="Sigma3 and sigma4 domains of RNA polymerase sigma factors"/>
    <property type="match status" value="1"/>
</dbReference>
<dbReference type="Gene3D" id="1.10.1740.10">
    <property type="match status" value="1"/>
</dbReference>
<dbReference type="Gene3D" id="1.10.10.10">
    <property type="entry name" value="Winged helix-like DNA-binding domain superfamily/Winged helix DNA-binding domain"/>
    <property type="match status" value="1"/>
</dbReference>
<name>A0ABS5BLX3_9BACT</name>
<evidence type="ECO:0000313" key="9">
    <source>
        <dbReference type="EMBL" id="MBP3954675.1"/>
    </source>
</evidence>
<dbReference type="EMBL" id="JAGKQQ010000001">
    <property type="protein sequence ID" value="MBP3954675.1"/>
    <property type="molecule type" value="Genomic_DNA"/>
</dbReference>